<evidence type="ECO:0000313" key="2">
    <source>
        <dbReference type="EMBL" id="RAH99449.1"/>
    </source>
</evidence>
<feature type="transmembrane region" description="Helical" evidence="1">
    <location>
        <begin position="116"/>
        <end position="139"/>
    </location>
</feature>
<comment type="caution">
    <text evidence="2">The sequence shown here is derived from an EMBL/GenBank/DDBJ whole genome shotgun (WGS) entry which is preliminary data.</text>
</comment>
<dbReference type="OrthoDB" id="9814048at2"/>
<reference evidence="2 3" key="1">
    <citation type="submission" date="2018-05" db="EMBL/GenBank/DDBJ databases">
        <title>Acuticoccus sediminis sp. nov., isolated from deep-sea sediment of Indian Ocean.</title>
        <authorList>
            <person name="Liu X."/>
            <person name="Lai Q."/>
            <person name="Du Y."/>
            <person name="Sun F."/>
            <person name="Zhang X."/>
            <person name="Wang S."/>
            <person name="Shao Z."/>
        </authorList>
    </citation>
    <scope>NUCLEOTIDE SEQUENCE [LARGE SCALE GENOMIC DNA]</scope>
    <source>
        <strain evidence="2 3">PTG4-2</strain>
    </source>
</reference>
<dbReference type="RefSeq" id="WP_111349659.1">
    <property type="nucleotide sequence ID" value="NZ_QHHQ01000005.1"/>
</dbReference>
<organism evidence="2 3">
    <name type="scientific">Acuticoccus sediminis</name>
    <dbReference type="NCBI Taxonomy" id="2184697"/>
    <lineage>
        <taxon>Bacteria</taxon>
        <taxon>Pseudomonadati</taxon>
        <taxon>Pseudomonadota</taxon>
        <taxon>Alphaproteobacteria</taxon>
        <taxon>Hyphomicrobiales</taxon>
        <taxon>Amorphaceae</taxon>
        <taxon>Acuticoccus</taxon>
    </lineage>
</organism>
<accession>A0A8B2NT61</accession>
<dbReference type="Pfam" id="PF20587">
    <property type="entry name" value="DUF6789"/>
    <property type="match status" value="1"/>
</dbReference>
<dbReference type="AlphaFoldDB" id="A0A8B2NT61"/>
<keyword evidence="1" id="KW-0472">Membrane</keyword>
<evidence type="ECO:0000256" key="1">
    <source>
        <dbReference type="SAM" id="Phobius"/>
    </source>
</evidence>
<dbReference type="EMBL" id="QHHQ01000005">
    <property type="protein sequence ID" value="RAH99449.1"/>
    <property type="molecule type" value="Genomic_DNA"/>
</dbReference>
<gene>
    <name evidence="2" type="ORF">DLJ53_23310</name>
</gene>
<feature type="transmembrane region" description="Helical" evidence="1">
    <location>
        <begin position="52"/>
        <end position="72"/>
    </location>
</feature>
<keyword evidence="1" id="KW-0812">Transmembrane</keyword>
<evidence type="ECO:0000313" key="3">
    <source>
        <dbReference type="Proteomes" id="UP000249590"/>
    </source>
</evidence>
<dbReference type="Proteomes" id="UP000249590">
    <property type="component" value="Unassembled WGS sequence"/>
</dbReference>
<protein>
    <recommendedName>
        <fullName evidence="4">DUF1761 domain-containing protein</fullName>
    </recommendedName>
</protein>
<sequence>MARAIFAAVIATLVASGLIYLNGQLADLPQFPLLAQIQSFNARIGMPQTVEAAWAAHAFLGVVVYGVIFALIQPVLPGSAFLEGLTFGILTWLAMMVVFAPLTGHEIFLQDANNPVLVAMSFAFNIVYGIVLGFVFAIVGGRAEAE</sequence>
<dbReference type="InterPro" id="IPR046739">
    <property type="entry name" value="DUF6789"/>
</dbReference>
<feature type="transmembrane region" description="Helical" evidence="1">
    <location>
        <begin position="84"/>
        <end position="104"/>
    </location>
</feature>
<evidence type="ECO:0008006" key="4">
    <source>
        <dbReference type="Google" id="ProtNLM"/>
    </source>
</evidence>
<name>A0A8B2NT61_9HYPH</name>
<keyword evidence="1" id="KW-1133">Transmembrane helix</keyword>
<proteinExistence type="predicted"/>
<keyword evidence="3" id="KW-1185">Reference proteome</keyword>